<dbReference type="PANTHER" id="PTHR30532">
    <property type="entry name" value="IRON III DICITRATE-BINDING PERIPLASMIC PROTEIN"/>
    <property type="match status" value="1"/>
</dbReference>
<reference evidence="10 12" key="3">
    <citation type="journal article" date="2018" name="BMC Genomics">
        <title>High genomic variability in the plant pathogenic bacterium Pectobacterium parmentieri deciphered from de novo assembled complete genomes.</title>
        <authorList>
            <person name="Zoledowska S."/>
            <person name="Motyka-Pomagruk A."/>
            <person name="Sledz W."/>
            <person name="Mengoni A."/>
            <person name="Lojkowska E."/>
        </authorList>
    </citation>
    <scope>NUCLEOTIDE SEQUENCE [LARGE SCALE GENOMIC DNA]</scope>
    <source>
        <strain evidence="10 12">IFB5626</strain>
    </source>
</reference>
<keyword evidence="5 6" id="KW-0732">Signal</keyword>
<dbReference type="GO" id="GO:1901678">
    <property type="term" value="P:iron coordination entity transport"/>
    <property type="evidence" value="ECO:0007669"/>
    <property type="project" value="UniProtKB-ARBA"/>
</dbReference>
<dbReference type="PROSITE" id="PS50983">
    <property type="entry name" value="FE_B12_PBP"/>
    <property type="match status" value="1"/>
</dbReference>
<proteinExistence type="inferred from homology"/>
<dbReference type="GeneID" id="45849533"/>
<dbReference type="Proteomes" id="UP000008044">
    <property type="component" value="Chromosome"/>
</dbReference>
<dbReference type="InterPro" id="IPR033870">
    <property type="entry name" value="FatB"/>
</dbReference>
<dbReference type="Proteomes" id="UP001194579">
    <property type="component" value="Unassembled WGS sequence"/>
</dbReference>
<comment type="similarity">
    <text evidence="2">Belongs to the bacterial solute-binding protein 8 family.</text>
</comment>
<reference evidence="8 11" key="1">
    <citation type="journal article" date="2012" name="J. Bacteriol.">
        <title>Genome sequence of Pectobacterium sp. strain SCC3193.</title>
        <authorList>
            <person name="Koskinen J.P."/>
            <person name="Laine P."/>
            <person name="Niemi O."/>
            <person name="Nykyri J."/>
            <person name="Harjunpaa H."/>
            <person name="Auvinen P."/>
            <person name="Paulin L."/>
            <person name="Pirhonen M."/>
            <person name="Palva T."/>
            <person name="Holm L."/>
        </authorList>
    </citation>
    <scope>NUCLEOTIDE SEQUENCE [LARGE SCALE GENOMIC DNA]</scope>
    <source>
        <strain evidence="8 11">SCC3193</strain>
    </source>
</reference>
<organism evidence="8 11">
    <name type="scientific">Pectobacterium parmentieri</name>
    <dbReference type="NCBI Taxonomy" id="1905730"/>
    <lineage>
        <taxon>Bacteria</taxon>
        <taxon>Pseudomonadati</taxon>
        <taxon>Pseudomonadota</taxon>
        <taxon>Gammaproteobacteria</taxon>
        <taxon>Enterobacterales</taxon>
        <taxon>Pectobacteriaceae</taxon>
        <taxon>Pectobacterium</taxon>
    </lineage>
</organism>
<evidence type="ECO:0000313" key="11">
    <source>
        <dbReference type="Proteomes" id="UP000008044"/>
    </source>
</evidence>
<feature type="domain" description="Fe/B12 periplasmic-binding" evidence="7">
    <location>
        <begin position="51"/>
        <end position="316"/>
    </location>
</feature>
<dbReference type="Gene3D" id="3.40.50.1980">
    <property type="entry name" value="Nitrogenase molybdenum iron protein domain"/>
    <property type="match status" value="2"/>
</dbReference>
<dbReference type="AlphaFoldDB" id="A0A0H3I819"/>
<dbReference type="EMBL" id="WABS01000028">
    <property type="protein sequence ID" value="MBI0555675.1"/>
    <property type="molecule type" value="Genomic_DNA"/>
</dbReference>
<reference evidence="13" key="4">
    <citation type="submission" date="2023-07" db="EMBL/GenBank/DDBJ databases">
        <title>Identification of Pectobacterium versatile causing blackleg of potato from New York State with a whole genome sequencing approach.</title>
        <authorList>
            <person name="Ma X."/>
            <person name="Swingle B."/>
        </authorList>
    </citation>
    <scope>NUCLEOTIDE SEQUENCE [LARGE SCALE GENOMIC DNA]</scope>
    <source>
        <strain evidence="13">NY1588A</strain>
    </source>
</reference>
<dbReference type="STRING" id="1905730.W5S_1981"/>
<sequence>MRFPSMIKMTLLASALVVAGCDQSDSTPTTSNTVAIEHTKGVTQVPVNPKKVIVFDTAILDTLTALNIEIAGVPQGDAKIFPDVLAQYRDSKYLNAGTLFEPNYEAISSAAPDLIIGGGRARDAYDKLNAIAPTIALDVDDHQFMTSFTQRVEQLGEIFSKQDVAKAKLDDFKQRIAQTHEKADKAGTALLVMVTGGKMSAYGPKSRFGFIFDELGFKPATEFPDSGRHGNIVTSELLLSANPDWLFVFDRDSAIGNQKEGQSAKQVLDNPLVNKTNAWQNNRVIYLDSSSIYVAGGLQSYLRLIDDVNKALDAKP</sequence>
<dbReference type="Proteomes" id="UP000269665">
    <property type="component" value="Unassembled WGS sequence"/>
</dbReference>
<dbReference type="RefSeq" id="WP_014699691.1">
    <property type="nucleotide sequence ID" value="NC_017845.1"/>
</dbReference>
<keyword evidence="4" id="KW-0408">Iron</keyword>
<dbReference type="PANTHER" id="PTHR30532:SF28">
    <property type="entry name" value="PETROBACTIN-BINDING PROTEIN YCLQ"/>
    <property type="match status" value="1"/>
</dbReference>
<dbReference type="SUPFAM" id="SSF53807">
    <property type="entry name" value="Helical backbone' metal receptor"/>
    <property type="match status" value="1"/>
</dbReference>
<dbReference type="OMA" id="GYWQSTQ"/>
<evidence type="ECO:0000259" key="7">
    <source>
        <dbReference type="PROSITE" id="PS50983"/>
    </source>
</evidence>
<evidence type="ECO:0000256" key="6">
    <source>
        <dbReference type="SAM" id="SignalP"/>
    </source>
</evidence>
<evidence type="ECO:0000256" key="4">
    <source>
        <dbReference type="ARBA" id="ARBA00022496"/>
    </source>
</evidence>
<evidence type="ECO:0000313" key="9">
    <source>
        <dbReference type="EMBL" id="MBI0555675.1"/>
    </source>
</evidence>
<keyword evidence="4" id="KW-0406">Ion transport</keyword>
<evidence type="ECO:0000256" key="5">
    <source>
        <dbReference type="ARBA" id="ARBA00022729"/>
    </source>
</evidence>
<evidence type="ECO:0000256" key="1">
    <source>
        <dbReference type="ARBA" id="ARBA00004196"/>
    </source>
</evidence>
<keyword evidence="3" id="KW-0813">Transport</keyword>
<dbReference type="PATRIC" id="fig|1166016.3.peg.1996"/>
<dbReference type="eggNOG" id="COG4607">
    <property type="taxonomic scope" value="Bacteria"/>
</dbReference>
<evidence type="ECO:0000256" key="2">
    <source>
        <dbReference type="ARBA" id="ARBA00008814"/>
    </source>
</evidence>
<evidence type="ECO:0000313" key="8">
    <source>
        <dbReference type="EMBL" id="AFI90071.1"/>
    </source>
</evidence>
<dbReference type="GO" id="GO:0030288">
    <property type="term" value="C:outer membrane-bounded periplasmic space"/>
    <property type="evidence" value="ECO:0007669"/>
    <property type="project" value="TreeGrafter"/>
</dbReference>
<evidence type="ECO:0000313" key="10">
    <source>
        <dbReference type="EMBL" id="RKO75993.1"/>
    </source>
</evidence>
<dbReference type="HOGENOM" id="CLU_038034_3_1_6"/>
<evidence type="ECO:0000313" key="13">
    <source>
        <dbReference type="Proteomes" id="UP001194579"/>
    </source>
</evidence>
<gene>
    <name evidence="8" type="ordered locus">W5S_1981</name>
    <name evidence="10" type="ORF">C5E00_03960</name>
    <name evidence="9" type="ORF">F6Q06_14415</name>
</gene>
<feature type="signal peptide" evidence="6">
    <location>
        <begin position="1"/>
        <end position="19"/>
    </location>
</feature>
<protein>
    <submittedName>
        <fullName evidence="8">Ferric vibriobactin enterobactin transport system substrate-binding protein VctP</fullName>
    </submittedName>
    <submittedName>
        <fullName evidence="10">Iron ABC transporter substrate-binding protein</fullName>
    </submittedName>
    <submittedName>
        <fullName evidence="9">Siderophore ABC transporter substrate-binding protein</fullName>
    </submittedName>
</protein>
<dbReference type="Pfam" id="PF01497">
    <property type="entry name" value="Peripla_BP_2"/>
    <property type="match status" value="1"/>
</dbReference>
<dbReference type="EMBL" id="CP003415">
    <property type="protein sequence ID" value="AFI90071.1"/>
    <property type="molecule type" value="Genomic_DNA"/>
</dbReference>
<evidence type="ECO:0000256" key="3">
    <source>
        <dbReference type="ARBA" id="ARBA00022448"/>
    </source>
</evidence>
<keyword evidence="13" id="KW-1185">Reference proteome</keyword>
<feature type="chain" id="PRO_5044543105" evidence="6">
    <location>
        <begin position="20"/>
        <end position="316"/>
    </location>
</feature>
<dbReference type="CDD" id="cd01140">
    <property type="entry name" value="FatB"/>
    <property type="match status" value="1"/>
</dbReference>
<name>A0A0H3I819_PECPM</name>
<dbReference type="InterPro" id="IPR051313">
    <property type="entry name" value="Bact_iron-sidero_bind"/>
</dbReference>
<dbReference type="EMBL" id="PSZG01000001">
    <property type="protein sequence ID" value="RKO75993.1"/>
    <property type="molecule type" value="Genomic_DNA"/>
</dbReference>
<dbReference type="InterPro" id="IPR002491">
    <property type="entry name" value="ABC_transptr_periplasmic_BD"/>
</dbReference>
<accession>A0A0H3I819</accession>
<dbReference type="OrthoDB" id="63946at2"/>
<keyword evidence="4" id="KW-0410">Iron transport</keyword>
<dbReference type="KEGG" id="pec:W5S_1981"/>
<comment type="subcellular location">
    <subcellularLocation>
        <location evidence="1">Cell envelope</location>
    </subcellularLocation>
</comment>
<reference evidence="9" key="5">
    <citation type="submission" date="2024-05" db="EMBL/GenBank/DDBJ databases">
        <title>Identification of Pectobacterium versatile causing blackleg of potato from New York State with a whole genome sequencing approach.</title>
        <authorList>
            <person name="Ma X."/>
            <person name="Swingle B."/>
        </authorList>
    </citation>
    <scope>NUCLEOTIDE SEQUENCE</scope>
    <source>
        <strain evidence="9">NY1588A</strain>
    </source>
</reference>
<dbReference type="KEGG" id="ppar:A8F97_08680"/>
<dbReference type="PROSITE" id="PS51257">
    <property type="entry name" value="PROKAR_LIPOPROTEIN"/>
    <property type="match status" value="1"/>
</dbReference>
<evidence type="ECO:0000313" key="12">
    <source>
        <dbReference type="Proteomes" id="UP000269665"/>
    </source>
</evidence>
<reference evidence="8" key="2">
    <citation type="submission" date="2012-03" db="EMBL/GenBank/DDBJ databases">
        <authorList>
            <person name="Koskinen P."/>
            <person name="Laine P."/>
            <person name="Niemi O."/>
            <person name="Nykyri J."/>
            <person name="Harjunpaa H."/>
            <person name="Auvinen P."/>
            <person name="Paulin L."/>
            <person name="Pirhonen M."/>
            <person name="Palva T."/>
            <person name="Holm L."/>
        </authorList>
    </citation>
    <scope>NUCLEOTIDE SEQUENCE</scope>
    <source>
        <strain evidence="8">SCC3193</strain>
    </source>
</reference>